<protein>
    <submittedName>
        <fullName evidence="1">Uncharacterized protein</fullName>
    </submittedName>
</protein>
<evidence type="ECO:0000313" key="1">
    <source>
        <dbReference type="EMBL" id="GIH25971.1"/>
    </source>
</evidence>
<sequence>MADVPIILAQARDVLDQMRERTGEIAAREWNRGVAVAVQTTLDPGSVRRHRRRLRLAGLSGLGKGGPAWVGWWREQRRYALDGRVDELGTRVALMVVVLLTAGADVVGKQLAEENRQEMIRRRDEAADQGRALLARGQEGALTLFGEVRRRAPVLLRRFLLLLMDGGDRARAGAKVMRGRLRERVARHRHSRRTKIKS</sequence>
<accession>A0A919QDJ0</accession>
<keyword evidence="2" id="KW-1185">Reference proteome</keyword>
<proteinExistence type="predicted"/>
<dbReference type="EMBL" id="BOOA01000034">
    <property type="protein sequence ID" value="GIH25971.1"/>
    <property type="molecule type" value="Genomic_DNA"/>
</dbReference>
<dbReference type="Proteomes" id="UP000640052">
    <property type="component" value="Unassembled WGS sequence"/>
</dbReference>
<gene>
    <name evidence="1" type="ORF">Aph01nite_42810</name>
</gene>
<name>A0A919QDJ0_9ACTN</name>
<reference evidence="1" key="1">
    <citation type="submission" date="2021-01" db="EMBL/GenBank/DDBJ databases">
        <title>Whole genome shotgun sequence of Acrocarpospora phusangensis NBRC 108782.</title>
        <authorList>
            <person name="Komaki H."/>
            <person name="Tamura T."/>
        </authorList>
    </citation>
    <scope>NUCLEOTIDE SEQUENCE</scope>
    <source>
        <strain evidence="1">NBRC 108782</strain>
    </source>
</reference>
<evidence type="ECO:0000313" key="2">
    <source>
        <dbReference type="Proteomes" id="UP000640052"/>
    </source>
</evidence>
<comment type="caution">
    <text evidence="1">The sequence shown here is derived from an EMBL/GenBank/DDBJ whole genome shotgun (WGS) entry which is preliminary data.</text>
</comment>
<dbReference type="AlphaFoldDB" id="A0A919QDJ0"/>
<organism evidence="1 2">
    <name type="scientific">Acrocarpospora phusangensis</name>
    <dbReference type="NCBI Taxonomy" id="1070424"/>
    <lineage>
        <taxon>Bacteria</taxon>
        <taxon>Bacillati</taxon>
        <taxon>Actinomycetota</taxon>
        <taxon>Actinomycetes</taxon>
        <taxon>Streptosporangiales</taxon>
        <taxon>Streptosporangiaceae</taxon>
        <taxon>Acrocarpospora</taxon>
    </lineage>
</organism>